<comment type="caution">
    <text evidence="1">The sequence shown here is derived from an EMBL/GenBank/DDBJ whole genome shotgun (WGS) entry which is preliminary data.</text>
</comment>
<proteinExistence type="predicted"/>
<reference evidence="1" key="1">
    <citation type="journal article" date="2015" name="Nature">
        <title>Complex archaea that bridge the gap between prokaryotes and eukaryotes.</title>
        <authorList>
            <person name="Spang A."/>
            <person name="Saw J.H."/>
            <person name="Jorgensen S.L."/>
            <person name="Zaremba-Niedzwiedzka K."/>
            <person name="Martijn J."/>
            <person name="Lind A.E."/>
            <person name="van Eijk R."/>
            <person name="Schleper C."/>
            <person name="Guy L."/>
            <person name="Ettema T.J."/>
        </authorList>
    </citation>
    <scope>NUCLEOTIDE SEQUENCE</scope>
</reference>
<gene>
    <name evidence="1" type="ORF">LCGC14_0878040</name>
</gene>
<name>A0A0F9PNB6_9ZZZZ</name>
<dbReference type="AlphaFoldDB" id="A0A0F9PNB6"/>
<organism evidence="1">
    <name type="scientific">marine sediment metagenome</name>
    <dbReference type="NCBI Taxonomy" id="412755"/>
    <lineage>
        <taxon>unclassified sequences</taxon>
        <taxon>metagenomes</taxon>
        <taxon>ecological metagenomes</taxon>
    </lineage>
</organism>
<evidence type="ECO:0000313" key="1">
    <source>
        <dbReference type="EMBL" id="KKN26087.1"/>
    </source>
</evidence>
<protein>
    <submittedName>
        <fullName evidence="1">Uncharacterized protein</fullName>
    </submittedName>
</protein>
<accession>A0A0F9PNB6</accession>
<sequence>MYYCTDCEHSFEELKKVCVHGQEECVVCVEQFGVCPYCGSENTHFQQED</sequence>
<dbReference type="EMBL" id="LAZR01002748">
    <property type="protein sequence ID" value="KKN26087.1"/>
    <property type="molecule type" value="Genomic_DNA"/>
</dbReference>